<dbReference type="InterPro" id="IPR009199">
    <property type="entry name" value="PhoPQ-act_pathogen-rel_PqaA"/>
</dbReference>
<dbReference type="AlphaFoldDB" id="A0A815K3K8"/>
<gene>
    <name evidence="2" type="ORF">XAT740_LOCUS33425</name>
</gene>
<sequence length="503" mass="57191">MYHREFVIICLVVVLGGLLLFQTCQSSPLDDYVHAPDPYMNWTVLKTYDMPDYILYILNFTSQKWLDETFSNRPIWSHYLCISVPNKLTRPKSAFMFIDGGHFYDGLPKPEDNFVALTSMFAVSSGSIGVDLQDIANQPIRFNADLSNKSRSEDSLLGWTWKAYLENQSNPNVLLHMPVTKACVRAMDAVQQFLSQLKVAVPESFIIGGASKHGWATWTTAAVDHQRVIAAVPIVMNTINFQMSLHHHYRSLVGWTFAFQDYYDLGITHYVDSTNLAKMSQIIDPYNYFDRFANKKLLLLQTAGDEFFLLDGEYIFWSALQYATNHSSFLRRLPNAEHSCAGHEISLFLTMRSFYLSVYDDKPLPSFKWTKNMNNTHGYIRATVDFSVGPKPMSAIGYRARTLNADRRDFRLLIANPNDTRKAIVNPVLWLTTSLVTEETTPTSITYSLTIENPMSGWEGFYIQVSFPGPDGSMLELTTETQIIPDTYPTGDCHGDQCYGTIV</sequence>
<dbReference type="Gene3D" id="3.40.50.1820">
    <property type="entry name" value="alpha/beta hydrolase"/>
    <property type="match status" value="1"/>
</dbReference>
<comment type="caution">
    <text evidence="2">The sequence shown here is derived from an EMBL/GenBank/DDBJ whole genome shotgun (WGS) entry which is preliminary data.</text>
</comment>
<dbReference type="Pfam" id="PF10142">
    <property type="entry name" value="PhoPQ_related"/>
    <property type="match status" value="1"/>
</dbReference>
<evidence type="ECO:0000313" key="2">
    <source>
        <dbReference type="EMBL" id="CAF1387622.1"/>
    </source>
</evidence>
<organism evidence="2 3">
    <name type="scientific">Adineta ricciae</name>
    <name type="common">Rotifer</name>
    <dbReference type="NCBI Taxonomy" id="249248"/>
    <lineage>
        <taxon>Eukaryota</taxon>
        <taxon>Metazoa</taxon>
        <taxon>Spiralia</taxon>
        <taxon>Gnathifera</taxon>
        <taxon>Rotifera</taxon>
        <taxon>Eurotatoria</taxon>
        <taxon>Bdelloidea</taxon>
        <taxon>Adinetida</taxon>
        <taxon>Adinetidae</taxon>
        <taxon>Adineta</taxon>
    </lineage>
</organism>
<reference evidence="2" key="1">
    <citation type="submission" date="2021-02" db="EMBL/GenBank/DDBJ databases">
        <authorList>
            <person name="Nowell W R."/>
        </authorList>
    </citation>
    <scope>NUCLEOTIDE SEQUENCE</scope>
</reference>
<keyword evidence="1" id="KW-0732">Signal</keyword>
<dbReference type="Proteomes" id="UP000663828">
    <property type="component" value="Unassembled WGS sequence"/>
</dbReference>
<evidence type="ECO:0000313" key="3">
    <source>
        <dbReference type="Proteomes" id="UP000663828"/>
    </source>
</evidence>
<proteinExistence type="predicted"/>
<feature type="signal peptide" evidence="1">
    <location>
        <begin position="1"/>
        <end position="26"/>
    </location>
</feature>
<dbReference type="SUPFAM" id="SSF53474">
    <property type="entry name" value="alpha/beta-Hydrolases"/>
    <property type="match status" value="1"/>
</dbReference>
<name>A0A815K3K8_ADIRI</name>
<dbReference type="InterPro" id="IPR029058">
    <property type="entry name" value="AB_hydrolase_fold"/>
</dbReference>
<protein>
    <recommendedName>
        <fullName evidence="4">Autocrine proliferation repressor A-like</fullName>
    </recommendedName>
</protein>
<dbReference type="EMBL" id="CAJNOR010003189">
    <property type="protein sequence ID" value="CAF1387622.1"/>
    <property type="molecule type" value="Genomic_DNA"/>
</dbReference>
<evidence type="ECO:0000256" key="1">
    <source>
        <dbReference type="SAM" id="SignalP"/>
    </source>
</evidence>
<feature type="chain" id="PRO_5032602608" description="Autocrine proliferation repressor A-like" evidence="1">
    <location>
        <begin position="27"/>
        <end position="503"/>
    </location>
</feature>
<keyword evidence="3" id="KW-1185">Reference proteome</keyword>
<dbReference type="PANTHER" id="PTHR31497">
    <property type="entry name" value="AUTOCRINE PROLIFERATION REPRESSOR PROTEIN A"/>
    <property type="match status" value="1"/>
</dbReference>
<dbReference type="PANTHER" id="PTHR31497:SF0">
    <property type="entry name" value="AUTOCRINE PROLIFERATION REPRESSOR PROTEIN A"/>
    <property type="match status" value="1"/>
</dbReference>
<evidence type="ECO:0008006" key="4">
    <source>
        <dbReference type="Google" id="ProtNLM"/>
    </source>
</evidence>
<accession>A0A815K3K8</accession>